<keyword evidence="2 3" id="KW-0067">ATP-binding</keyword>
<dbReference type="EMBL" id="UFAJ01000781">
    <property type="protein sequence ID" value="SSD61598.1"/>
    <property type="molecule type" value="Genomic_DNA"/>
</dbReference>
<evidence type="ECO:0000256" key="3">
    <source>
        <dbReference type="PROSITE-ProRule" id="PRU10141"/>
    </source>
</evidence>
<dbReference type="SMART" id="SM00220">
    <property type="entry name" value="S_TKc"/>
    <property type="match status" value="1"/>
</dbReference>
<feature type="domain" description="Protein kinase" evidence="6">
    <location>
        <begin position="65"/>
        <end position="327"/>
    </location>
</feature>
<evidence type="ECO:0000256" key="5">
    <source>
        <dbReference type="SAM" id="MobiDB-lite"/>
    </source>
</evidence>
<sequence>MFENHTSKHALLNKEEDPQHQQTDYKPEEDSDNNKVDRKVHKHTISKFLNKLHGQPESYLKKQDYIFGKTLGAGTFGVVRQAKKLSTNENVAVKILVKNALNGNKVQLQMLYDELEILQKVNHPNIVHFKDWFESKDKFYIVTQLAIGGELFDRILKRGKFTEIDAVEIVKQILSAIQYLHSINIVHRDLKPENLLYVDKTPHSQLVLADFGIAKELKNDDDLIFKAAGSMGYVAPEVLCKSGHGKPCDIWSIGVITYTLLCGYSPFVADDANGFMEEITAGPIPVVFHSPYWDDISAEAKNFILECCIIDPHRRPTASQLLKDKWLTCCGCCTDLLPCIKKEFNARKKLLKAIQVVMLNNRIKKLKEQYGMLDEDEQEGDTTHSVTSGNSNTSIDSTTTSPNSCSSGTTERDNNENTISSLNALRKTLEDLRLKNDESSQKLRSEINRTAFAQLVEAATRQKEDVLNYKEEEK</sequence>
<dbReference type="PANTHER" id="PTHR24347">
    <property type="entry name" value="SERINE/THREONINE-PROTEIN KINASE"/>
    <property type="match status" value="1"/>
</dbReference>
<evidence type="ECO:0000313" key="7">
    <source>
        <dbReference type="EMBL" id="SSD61598.1"/>
    </source>
</evidence>
<feature type="region of interest" description="Disordered" evidence="5">
    <location>
        <begin position="374"/>
        <end position="418"/>
    </location>
</feature>
<dbReference type="GO" id="GO:0004674">
    <property type="term" value="F:protein serine/threonine kinase activity"/>
    <property type="evidence" value="ECO:0007669"/>
    <property type="project" value="UniProtKB-KW"/>
</dbReference>
<dbReference type="VEuPathDB" id="FungiDB:SCODWIG_03359"/>
<dbReference type="Gene3D" id="1.10.510.10">
    <property type="entry name" value="Transferase(Phosphotransferase) domain 1"/>
    <property type="match status" value="1"/>
</dbReference>
<dbReference type="SUPFAM" id="SSF56112">
    <property type="entry name" value="Protein kinase-like (PK-like)"/>
    <property type="match status" value="1"/>
</dbReference>
<keyword evidence="4" id="KW-0723">Serine/threonine-protein kinase</keyword>
<dbReference type="GO" id="GO:0005524">
    <property type="term" value="F:ATP binding"/>
    <property type="evidence" value="ECO:0007669"/>
    <property type="project" value="UniProtKB-UniRule"/>
</dbReference>
<dbReference type="Pfam" id="PF00069">
    <property type="entry name" value="Pkinase"/>
    <property type="match status" value="1"/>
</dbReference>
<feature type="compositionally biased region" description="Low complexity" evidence="5">
    <location>
        <begin position="387"/>
        <end position="404"/>
    </location>
</feature>
<dbReference type="CDD" id="cd05117">
    <property type="entry name" value="STKc_CAMK"/>
    <property type="match status" value="1"/>
</dbReference>
<protein>
    <submittedName>
        <fullName evidence="7">Related to Calcium/calmodulin-dependent protein kinase II</fullName>
    </submittedName>
</protein>
<proteinExistence type="inferred from homology"/>
<keyword evidence="7" id="KW-0808">Transferase</keyword>
<dbReference type="InterPro" id="IPR000719">
    <property type="entry name" value="Prot_kinase_dom"/>
</dbReference>
<keyword evidence="1 3" id="KW-0547">Nucleotide-binding</keyword>
<reference evidence="8" key="1">
    <citation type="submission" date="2018-06" db="EMBL/GenBank/DDBJ databases">
        <authorList>
            <person name="Guldener U."/>
        </authorList>
    </citation>
    <scope>NUCLEOTIDE SEQUENCE [LARGE SCALE GENOMIC DNA]</scope>
    <source>
        <strain evidence="8">UTAD17</strain>
    </source>
</reference>
<evidence type="ECO:0000259" key="6">
    <source>
        <dbReference type="PROSITE" id="PS50011"/>
    </source>
</evidence>
<dbReference type="AlphaFoldDB" id="A0A376BA78"/>
<accession>A0A376BA78</accession>
<dbReference type="PROSITE" id="PS50011">
    <property type="entry name" value="PROTEIN_KINASE_DOM"/>
    <property type="match status" value="1"/>
</dbReference>
<keyword evidence="7" id="KW-0418">Kinase</keyword>
<dbReference type="InterPro" id="IPR017441">
    <property type="entry name" value="Protein_kinase_ATP_BS"/>
</dbReference>
<gene>
    <name evidence="7" type="ORF">SCODWIG_03359</name>
</gene>
<dbReference type="Proteomes" id="UP000262825">
    <property type="component" value="Unassembled WGS sequence"/>
</dbReference>
<keyword evidence="8" id="KW-1185">Reference proteome</keyword>
<evidence type="ECO:0000256" key="4">
    <source>
        <dbReference type="RuleBase" id="RU000304"/>
    </source>
</evidence>
<name>A0A376BA78_9ASCO</name>
<feature type="compositionally biased region" description="Basic and acidic residues" evidence="5">
    <location>
        <begin position="12"/>
        <end position="37"/>
    </location>
</feature>
<dbReference type="InterPro" id="IPR011009">
    <property type="entry name" value="Kinase-like_dom_sf"/>
</dbReference>
<dbReference type="FunFam" id="1.10.510.10:FF:000571">
    <property type="entry name" value="Maternal embryonic leucine zipper kinase"/>
    <property type="match status" value="1"/>
</dbReference>
<evidence type="ECO:0000256" key="1">
    <source>
        <dbReference type="ARBA" id="ARBA00022741"/>
    </source>
</evidence>
<evidence type="ECO:0000256" key="2">
    <source>
        <dbReference type="ARBA" id="ARBA00022840"/>
    </source>
</evidence>
<dbReference type="PROSITE" id="PS00107">
    <property type="entry name" value="PROTEIN_KINASE_ATP"/>
    <property type="match status" value="1"/>
</dbReference>
<dbReference type="PROSITE" id="PS00108">
    <property type="entry name" value="PROTEIN_KINASE_ST"/>
    <property type="match status" value="1"/>
</dbReference>
<comment type="similarity">
    <text evidence="4">Belongs to the protein kinase superfamily.</text>
</comment>
<feature type="binding site" evidence="3">
    <location>
        <position position="94"/>
    </location>
    <ligand>
        <name>ATP</name>
        <dbReference type="ChEBI" id="CHEBI:30616"/>
    </ligand>
</feature>
<dbReference type="InterPro" id="IPR008271">
    <property type="entry name" value="Ser/Thr_kinase_AS"/>
</dbReference>
<organism evidence="7 8">
    <name type="scientific">Saccharomycodes ludwigii</name>
    <dbReference type="NCBI Taxonomy" id="36035"/>
    <lineage>
        <taxon>Eukaryota</taxon>
        <taxon>Fungi</taxon>
        <taxon>Dikarya</taxon>
        <taxon>Ascomycota</taxon>
        <taxon>Saccharomycotina</taxon>
        <taxon>Saccharomycetes</taxon>
        <taxon>Saccharomycodales</taxon>
        <taxon>Saccharomycodaceae</taxon>
        <taxon>Saccharomycodes</taxon>
    </lineage>
</organism>
<feature type="region of interest" description="Disordered" evidence="5">
    <location>
        <begin position="1"/>
        <end position="38"/>
    </location>
</feature>
<dbReference type="FunFam" id="3.30.200.20:FF:000278">
    <property type="entry name" value="Calcium/calmodulin-dependent protein kinase II"/>
    <property type="match status" value="1"/>
</dbReference>
<evidence type="ECO:0000313" key="8">
    <source>
        <dbReference type="Proteomes" id="UP000262825"/>
    </source>
</evidence>